<evidence type="ECO:0000256" key="1">
    <source>
        <dbReference type="SAM" id="SignalP"/>
    </source>
</evidence>
<protein>
    <submittedName>
        <fullName evidence="2">Type VI secretion system-associated protein TagO</fullName>
    </submittedName>
</protein>
<dbReference type="RefSeq" id="WP_120064418.1">
    <property type="nucleotide sequence ID" value="NZ_QZWH01000016.1"/>
</dbReference>
<evidence type="ECO:0000313" key="2">
    <source>
        <dbReference type="EMBL" id="RJT23729.1"/>
    </source>
</evidence>
<keyword evidence="3" id="KW-1185">Reference proteome</keyword>
<dbReference type="Pfam" id="PF11319">
    <property type="entry name" value="VasI"/>
    <property type="match status" value="1"/>
</dbReference>
<dbReference type="EMBL" id="QZWH01000016">
    <property type="protein sequence ID" value="RJT23729.1"/>
    <property type="molecule type" value="Genomic_DNA"/>
</dbReference>
<dbReference type="PROSITE" id="PS51257">
    <property type="entry name" value="PROKAR_LIPOPROTEIN"/>
    <property type="match status" value="1"/>
</dbReference>
<reference evidence="2 3" key="1">
    <citation type="submission" date="2018-09" db="EMBL/GenBank/DDBJ databases">
        <title>Draft genome sequence of Buttiauxella izardii CCUG 35510T.</title>
        <authorList>
            <person name="Salva-Serra F."/>
            <person name="Marathe N."/>
            <person name="Moore E."/>
            <person name="Stadler-Svensson L."/>
            <person name="Engstrom-Jakobsson H."/>
        </authorList>
    </citation>
    <scope>NUCLEOTIDE SEQUENCE [LARGE SCALE GENOMIC DNA]</scope>
    <source>
        <strain evidence="2 3">CCUG 35510</strain>
    </source>
</reference>
<dbReference type="Proteomes" id="UP000276295">
    <property type="component" value="Unassembled WGS sequence"/>
</dbReference>
<gene>
    <name evidence="2" type="primary">tagO</name>
    <name evidence="2" type="ORF">D6029_08870</name>
</gene>
<evidence type="ECO:0000313" key="3">
    <source>
        <dbReference type="Proteomes" id="UP000276295"/>
    </source>
</evidence>
<dbReference type="InterPro" id="IPR017738">
    <property type="entry name" value="T6SS-assoc_VCA0118"/>
</dbReference>
<dbReference type="AlphaFoldDB" id="A0A3A5JTV4"/>
<feature type="chain" id="PRO_5017358089" evidence="1">
    <location>
        <begin position="26"/>
        <end position="230"/>
    </location>
</feature>
<sequence length="230" mass="25328">MKGLTIASLVLVLVLLPLTASCATAQPDNLPTEATLKAMLTCRAEPASLVRLDCYDRVLAPQYPGFGGALKKAQQQGEAWMRAYSQELLRDDHSTTFLTRQTEGERPLVVITTPALGSVPPRPVLMFSCIDNITRMQIALPEPLKSAPDLTITTEKTRFNVHWFLRENDSLLESSRGLAGIDEIKQLFAAKTLTVDVNGRSQPSLHAMTFAITDLEKTLEPLRVACHWAS</sequence>
<organism evidence="2 3">
    <name type="scientific">Buttiauxella izardii</name>
    <dbReference type="NCBI Taxonomy" id="82991"/>
    <lineage>
        <taxon>Bacteria</taxon>
        <taxon>Pseudomonadati</taxon>
        <taxon>Pseudomonadota</taxon>
        <taxon>Gammaproteobacteria</taxon>
        <taxon>Enterobacterales</taxon>
        <taxon>Enterobacteriaceae</taxon>
        <taxon>Buttiauxella</taxon>
    </lineage>
</organism>
<accession>A0A3A5JTV4</accession>
<name>A0A3A5JTV4_9ENTR</name>
<dbReference type="OrthoDB" id="7831428at2"/>
<keyword evidence="1" id="KW-0732">Signal</keyword>
<proteinExistence type="predicted"/>
<feature type="signal peptide" evidence="1">
    <location>
        <begin position="1"/>
        <end position="25"/>
    </location>
</feature>
<comment type="caution">
    <text evidence="2">The sequence shown here is derived from an EMBL/GenBank/DDBJ whole genome shotgun (WGS) entry which is preliminary data.</text>
</comment>
<dbReference type="NCBIfam" id="TIGR03360">
    <property type="entry name" value="VI_minor_1"/>
    <property type="match status" value="1"/>
</dbReference>